<keyword evidence="5" id="KW-1185">Reference proteome</keyword>
<evidence type="ECO:0000256" key="1">
    <source>
        <dbReference type="SAM" id="MobiDB-lite"/>
    </source>
</evidence>
<reference evidence="3 5" key="1">
    <citation type="journal article" date="2009" name="Int. J. Syst. Evol. Microbiol.">
        <title>Janibacter hoylei sp. nov., Bacillus isronensis sp. nov. and Bacillus aryabhattai sp. nov., isolated from cryotubes used for collecting air from the upper atmosphere.</title>
        <authorList>
            <person name="Shivaji S."/>
            <person name="Chaturvedi P."/>
            <person name="Begum Z."/>
            <person name="Pindi P.K."/>
            <person name="Manorama R."/>
            <person name="Padmanaban D.A."/>
            <person name="Shouche Y.S."/>
            <person name="Pawar S."/>
            <person name="Vaishampayan P."/>
            <person name="Dutt C.B."/>
            <person name="Datta G.N."/>
            <person name="Manchanda R.K."/>
            <person name="Rao U.R."/>
            <person name="Bhargava P.M."/>
            <person name="Narlikar J.V."/>
        </authorList>
    </citation>
    <scope>NUCLEOTIDE SEQUENCE [LARGE SCALE GENOMIC DNA]</scope>
    <source>
        <strain evidence="3 5">PVAS-1</strain>
    </source>
</reference>
<feature type="region of interest" description="Disordered" evidence="1">
    <location>
        <begin position="1"/>
        <end position="37"/>
    </location>
</feature>
<evidence type="ECO:0000313" key="3">
    <source>
        <dbReference type="EMBL" id="RWU84021.1"/>
    </source>
</evidence>
<sequence length="317" mass="33201">MGNGYDILGRDQDSWGVRTNTDEEGNKHHYDPITGKTWQEDAEGRWLNSQGPLGHEMRSHTDINERGDGWETAHESTRGEGGGYREWGESWSNERSFDDNRWQDVQGVLDNVQSEPIVEQGLWDGQVGDQVARGEVGNDQVGASGEFLSYNAESQGSMGIDATRGAYVDASAEAGLYVARGEAHWANDHGTSAQAEGYIGAQGEATAGAQIGPGGARVEAGLEAFAGGRIEGGVSQDLGPASVGASGSLSYGIGAHAEGSAEFSADRVGVSFDVGATLGVGASISLDLSVSPNEIIDGLSDVGESLAESPINPGNWW</sequence>
<feature type="compositionally biased region" description="Basic and acidic residues" evidence="1">
    <location>
        <begin position="64"/>
        <end position="78"/>
    </location>
</feature>
<dbReference type="PATRIC" id="fig|1210046.3.peg.3003"/>
<evidence type="ECO:0000313" key="2">
    <source>
        <dbReference type="EMBL" id="EKA59909.1"/>
    </source>
</evidence>
<dbReference type="EMBL" id="ALWX01000092">
    <property type="protein sequence ID" value="EKA59909.1"/>
    <property type="molecule type" value="Genomic_DNA"/>
</dbReference>
<dbReference type="AlphaFoldDB" id="K1DU39"/>
<dbReference type="RefSeq" id="WP_007929783.1">
    <property type="nucleotide sequence ID" value="NZ_ALWX01000092.1"/>
</dbReference>
<reference evidence="3" key="3">
    <citation type="submission" date="2017-11" db="EMBL/GenBank/DDBJ databases">
        <authorList>
            <person name="Seuylemezian A."/>
            <person name="Cooper K."/>
            <person name="Vaishampayan P."/>
        </authorList>
    </citation>
    <scope>NUCLEOTIDE SEQUENCE</scope>
    <source>
        <strain evidence="3">PVAS-1</strain>
    </source>
</reference>
<proteinExistence type="predicted"/>
<protein>
    <submittedName>
        <fullName evidence="2">Uncharacterized protein</fullName>
    </submittedName>
</protein>
<dbReference type="eggNOG" id="COG4842">
    <property type="taxonomic scope" value="Bacteria"/>
</dbReference>
<comment type="caution">
    <text evidence="2">The sequence shown here is derived from an EMBL/GenBank/DDBJ whole genome shotgun (WGS) entry which is preliminary data.</text>
</comment>
<evidence type="ECO:0000313" key="5">
    <source>
        <dbReference type="Proteomes" id="UP000288711"/>
    </source>
</evidence>
<organism evidence="2 4">
    <name type="scientific">Janibacter hoylei PVAS-1</name>
    <dbReference type="NCBI Taxonomy" id="1210046"/>
    <lineage>
        <taxon>Bacteria</taxon>
        <taxon>Bacillati</taxon>
        <taxon>Actinomycetota</taxon>
        <taxon>Actinomycetes</taxon>
        <taxon>Micrococcales</taxon>
        <taxon>Intrasporangiaceae</taxon>
        <taxon>Janibacter</taxon>
    </lineage>
</organism>
<accession>K1DU39</accession>
<feature type="region of interest" description="Disordered" evidence="1">
    <location>
        <begin position="64"/>
        <end position="86"/>
    </location>
</feature>
<gene>
    <name evidence="2" type="ORF">B277_15664</name>
    <name evidence="3" type="ORF">CWN80_06410</name>
</gene>
<dbReference type="OrthoDB" id="4857826at2"/>
<dbReference type="Proteomes" id="UP000004474">
    <property type="component" value="Unassembled WGS sequence"/>
</dbReference>
<evidence type="ECO:0000313" key="4">
    <source>
        <dbReference type="Proteomes" id="UP000004474"/>
    </source>
</evidence>
<feature type="compositionally biased region" description="Basic and acidic residues" evidence="1">
    <location>
        <begin position="20"/>
        <end position="31"/>
    </location>
</feature>
<dbReference type="Proteomes" id="UP000288711">
    <property type="component" value="Unassembled WGS sequence"/>
</dbReference>
<name>K1DU39_9MICO</name>
<reference evidence="2 4" key="2">
    <citation type="journal article" date="2012" name="J. Bacteriol.">
        <title>Genome Sequence of Janibacter hoylei MTCC8307, Isolated from the Stratospheric Air.</title>
        <authorList>
            <person name="Pawar S.P."/>
            <person name="Dhotre D.P."/>
            <person name="Shetty S.A."/>
            <person name="Chowdhury S.P."/>
            <person name="Chaudhari B.L."/>
            <person name="Shouche Y.S."/>
        </authorList>
    </citation>
    <scope>NUCLEOTIDE SEQUENCE [LARGE SCALE GENOMIC DNA]</scope>
    <source>
        <strain evidence="2 4">PVAS-1</strain>
    </source>
</reference>
<dbReference type="STRING" id="1210046.B277_15664"/>
<dbReference type="EMBL" id="PIPF01000006">
    <property type="protein sequence ID" value="RWU84021.1"/>
    <property type="molecule type" value="Genomic_DNA"/>
</dbReference>